<dbReference type="AlphaFoldDB" id="A0A7R9F4Z6"/>
<evidence type="ECO:0000313" key="1">
    <source>
        <dbReference type="EMBL" id="CAD7447107.1"/>
    </source>
</evidence>
<reference evidence="1" key="1">
    <citation type="submission" date="2020-11" db="EMBL/GenBank/DDBJ databases">
        <authorList>
            <person name="Tran Van P."/>
        </authorList>
    </citation>
    <scope>NUCLEOTIDE SEQUENCE</scope>
</reference>
<protein>
    <submittedName>
        <fullName evidence="1">Uncharacterized protein</fullName>
    </submittedName>
</protein>
<accession>A0A7R9F4Z6</accession>
<proteinExistence type="predicted"/>
<organism evidence="1">
    <name type="scientific">Timema bartmani</name>
    <dbReference type="NCBI Taxonomy" id="61472"/>
    <lineage>
        <taxon>Eukaryota</taxon>
        <taxon>Metazoa</taxon>
        <taxon>Ecdysozoa</taxon>
        <taxon>Arthropoda</taxon>
        <taxon>Hexapoda</taxon>
        <taxon>Insecta</taxon>
        <taxon>Pterygota</taxon>
        <taxon>Neoptera</taxon>
        <taxon>Polyneoptera</taxon>
        <taxon>Phasmatodea</taxon>
        <taxon>Timematodea</taxon>
        <taxon>Timematoidea</taxon>
        <taxon>Timematidae</taxon>
        <taxon>Timema</taxon>
    </lineage>
</organism>
<gene>
    <name evidence="1" type="ORF">TBIB3V08_LOCUS9424</name>
</gene>
<name>A0A7R9F4Z6_9NEOP</name>
<dbReference type="EMBL" id="OD568558">
    <property type="protein sequence ID" value="CAD7447107.1"/>
    <property type="molecule type" value="Genomic_DNA"/>
</dbReference>
<sequence length="120" mass="13538">MVRGVIFAVDQTADVGENQVRVFVGCTESGYSKIVFHSPFTQIQHGLSLSDVADRVALVAAPPSYTRMYHYYPYCYYPRYPGGMYMKPEDGNMYTTLEPTLSSNPNVFFQRGGVHPGMMY</sequence>